<dbReference type="EMBL" id="FNIA01000047">
    <property type="protein sequence ID" value="SDN48817.1"/>
    <property type="molecule type" value="Genomic_DNA"/>
</dbReference>
<dbReference type="Proteomes" id="UP000199370">
    <property type="component" value="Unassembled WGS sequence"/>
</dbReference>
<protein>
    <recommendedName>
        <fullName evidence="1">DUF7344 domain-containing protein</fullName>
    </recommendedName>
</protein>
<dbReference type="InterPro" id="IPR055768">
    <property type="entry name" value="DUF7344"/>
</dbReference>
<sequence length="104" mass="11693">MSNAPINSLDDVARAQIAHLSEDDYHRLLTSGRRRKLLSELTTLTPPVPRRALARTVAEREAGADDTRAALVDRIEISLHHVHLPMMAELGVLEYDSTAEQIRW</sequence>
<evidence type="ECO:0000313" key="3">
    <source>
        <dbReference type="Proteomes" id="UP000199370"/>
    </source>
</evidence>
<dbReference type="RefSeq" id="WP_089736569.1">
    <property type="nucleotide sequence ID" value="NZ_FNIA01000047.1"/>
</dbReference>
<reference evidence="2 3" key="1">
    <citation type="submission" date="2016-10" db="EMBL/GenBank/DDBJ databases">
        <authorList>
            <person name="de Groot N.N."/>
        </authorList>
    </citation>
    <scope>NUCLEOTIDE SEQUENCE [LARGE SCALE GENOMIC DNA]</scope>
    <source>
        <strain evidence="3">EB21,IBRC-M 10013,KCTC 4048</strain>
    </source>
</reference>
<evidence type="ECO:0000259" key="1">
    <source>
        <dbReference type="Pfam" id="PF24035"/>
    </source>
</evidence>
<organism evidence="2 3">
    <name type="scientific">Haloarchaeobius iranensis</name>
    <dbReference type="NCBI Taxonomy" id="996166"/>
    <lineage>
        <taxon>Archaea</taxon>
        <taxon>Methanobacteriati</taxon>
        <taxon>Methanobacteriota</taxon>
        <taxon>Stenosarchaea group</taxon>
        <taxon>Halobacteria</taxon>
        <taxon>Halobacteriales</taxon>
        <taxon>Halorubellaceae</taxon>
        <taxon>Haloarchaeobius</taxon>
    </lineage>
</organism>
<evidence type="ECO:0000313" key="2">
    <source>
        <dbReference type="EMBL" id="SDN48817.1"/>
    </source>
</evidence>
<name>A0A1H0BTB7_9EURY</name>
<feature type="domain" description="DUF7344" evidence="1">
    <location>
        <begin position="26"/>
        <end position="102"/>
    </location>
</feature>
<dbReference type="AlphaFoldDB" id="A0A1H0BTB7"/>
<proteinExistence type="predicted"/>
<keyword evidence="3" id="KW-1185">Reference proteome</keyword>
<dbReference type="OrthoDB" id="177799at2157"/>
<accession>A0A1H0BTB7</accession>
<dbReference type="STRING" id="996166.SAMN05192554_1477"/>
<dbReference type="Pfam" id="PF24035">
    <property type="entry name" value="DUF7344"/>
    <property type="match status" value="1"/>
</dbReference>
<gene>
    <name evidence="2" type="ORF">SAMN05192554_1477</name>
</gene>